<evidence type="ECO:0000256" key="1">
    <source>
        <dbReference type="ARBA" id="ARBA00038414"/>
    </source>
</evidence>
<dbReference type="EMBL" id="JASNJD010000009">
    <property type="protein sequence ID" value="MDK3018641.1"/>
    <property type="molecule type" value="Genomic_DNA"/>
</dbReference>
<keyword evidence="3" id="KW-1185">Reference proteome</keyword>
<comment type="similarity">
    <text evidence="1">Belongs to the HyuE racemase family.</text>
</comment>
<comment type="caution">
    <text evidence="2">The sequence shown here is derived from an EMBL/GenBank/DDBJ whole genome shotgun (WGS) entry which is preliminary data.</text>
</comment>
<proteinExistence type="inferred from homology"/>
<sequence length="218" mass="22497">MDLLIVNSNTSVGITALLQAEAAAVVRRETRITAVTAPFGPAAIETPADVEIAAQATHAAITGAAAQYDAAVIACFSDPGLMAIRREVAFPVIGIAEAAMFHACMLGARFSILTVAPSAVGGIRKLASAYGIGQRLSGIHALDRGVLESHRDPAGTARDMLQLARDVLDREAPDVLVLGGAITAGMTRQLAPALPVPVLDGLSCAVRQAEIMVRGPRT</sequence>
<dbReference type="InterPro" id="IPR052186">
    <property type="entry name" value="Hydantoin_racemase-like"/>
</dbReference>
<dbReference type="PANTHER" id="PTHR28047">
    <property type="entry name" value="PROTEIN DCG1"/>
    <property type="match status" value="1"/>
</dbReference>
<dbReference type="Proteomes" id="UP001243757">
    <property type="component" value="Unassembled WGS sequence"/>
</dbReference>
<dbReference type="Gene3D" id="3.40.50.12500">
    <property type="match status" value="1"/>
</dbReference>
<name>A0ABT7F204_9RHOB</name>
<organism evidence="2 3">
    <name type="scientific">Pseudodonghicola flavimaris</name>
    <dbReference type="NCBI Taxonomy" id="3050036"/>
    <lineage>
        <taxon>Bacteria</taxon>
        <taxon>Pseudomonadati</taxon>
        <taxon>Pseudomonadota</taxon>
        <taxon>Alphaproteobacteria</taxon>
        <taxon>Rhodobacterales</taxon>
        <taxon>Paracoccaceae</taxon>
        <taxon>Pseudodonghicola</taxon>
    </lineage>
</organism>
<dbReference type="Pfam" id="PF01177">
    <property type="entry name" value="Asp_Glu_race"/>
    <property type="match status" value="1"/>
</dbReference>
<evidence type="ECO:0000313" key="2">
    <source>
        <dbReference type="EMBL" id="MDK3018641.1"/>
    </source>
</evidence>
<dbReference type="PANTHER" id="PTHR28047:SF5">
    <property type="entry name" value="PROTEIN DCG1"/>
    <property type="match status" value="1"/>
</dbReference>
<dbReference type="RefSeq" id="WP_284481457.1">
    <property type="nucleotide sequence ID" value="NZ_JASNJD010000009.1"/>
</dbReference>
<accession>A0ABT7F204</accession>
<reference evidence="2 3" key="1">
    <citation type="submission" date="2023-05" db="EMBL/GenBank/DDBJ databases">
        <title>Pseudodonghicola sp. nov.</title>
        <authorList>
            <person name="Huang J."/>
        </authorList>
    </citation>
    <scope>NUCLEOTIDE SEQUENCE [LARGE SCALE GENOMIC DNA]</scope>
    <source>
        <strain evidence="2 3">IC7</strain>
    </source>
</reference>
<evidence type="ECO:0000313" key="3">
    <source>
        <dbReference type="Proteomes" id="UP001243757"/>
    </source>
</evidence>
<protein>
    <submittedName>
        <fullName evidence="2">Aspartate/glutamate racemase family protein</fullName>
    </submittedName>
</protein>
<dbReference type="InterPro" id="IPR015942">
    <property type="entry name" value="Asp/Glu/hydantoin_racemase"/>
</dbReference>
<gene>
    <name evidence="2" type="ORF">QO033_13240</name>
</gene>
<dbReference type="InterPro" id="IPR053714">
    <property type="entry name" value="Iso_Racemase_Enz_sf"/>
</dbReference>